<dbReference type="AlphaFoldDB" id="A0A0R1TU68"/>
<evidence type="ECO:0000259" key="2">
    <source>
        <dbReference type="Pfam" id="PF00582"/>
    </source>
</evidence>
<dbReference type="PATRIC" id="fig|1423724.4.peg.372"/>
<organism evidence="3 4">
    <name type="scientific">Ligilactobacillus apodemi DSM 16634 = JCM 16172</name>
    <dbReference type="NCBI Taxonomy" id="1423724"/>
    <lineage>
        <taxon>Bacteria</taxon>
        <taxon>Bacillati</taxon>
        <taxon>Bacillota</taxon>
        <taxon>Bacilli</taxon>
        <taxon>Lactobacillales</taxon>
        <taxon>Lactobacillaceae</taxon>
        <taxon>Ligilactobacillus</taxon>
    </lineage>
</organism>
<dbReference type="Proteomes" id="UP000051324">
    <property type="component" value="Unassembled WGS sequence"/>
</dbReference>
<comment type="similarity">
    <text evidence="1">Belongs to the universal stress protein A family.</text>
</comment>
<keyword evidence="4" id="KW-1185">Reference proteome</keyword>
<dbReference type="PANTHER" id="PTHR46268">
    <property type="entry name" value="STRESS RESPONSE PROTEIN NHAX"/>
    <property type="match status" value="1"/>
</dbReference>
<dbReference type="Gene3D" id="3.40.50.620">
    <property type="entry name" value="HUPs"/>
    <property type="match status" value="1"/>
</dbReference>
<dbReference type="Pfam" id="PF00582">
    <property type="entry name" value="Usp"/>
    <property type="match status" value="1"/>
</dbReference>
<dbReference type="eggNOG" id="COG0589">
    <property type="taxonomic scope" value="Bacteria"/>
</dbReference>
<dbReference type="InterPro" id="IPR006015">
    <property type="entry name" value="Universal_stress_UspA"/>
</dbReference>
<evidence type="ECO:0000313" key="4">
    <source>
        <dbReference type="Proteomes" id="UP000051324"/>
    </source>
</evidence>
<feature type="domain" description="UspA" evidence="2">
    <location>
        <begin position="12"/>
        <end position="150"/>
    </location>
</feature>
<accession>A0A0R1TU68</accession>
<dbReference type="InterPro" id="IPR014729">
    <property type="entry name" value="Rossmann-like_a/b/a_fold"/>
</dbReference>
<proteinExistence type="inferred from homology"/>
<dbReference type="EMBL" id="AZFT01000048">
    <property type="protein sequence ID" value="KRL84873.1"/>
    <property type="molecule type" value="Genomic_DNA"/>
</dbReference>
<protein>
    <submittedName>
        <fullName evidence="3">Universal stress protein</fullName>
    </submittedName>
</protein>
<dbReference type="InterPro" id="IPR006016">
    <property type="entry name" value="UspA"/>
</dbReference>
<evidence type="ECO:0000256" key="1">
    <source>
        <dbReference type="ARBA" id="ARBA00008791"/>
    </source>
</evidence>
<dbReference type="SUPFAM" id="SSF52402">
    <property type="entry name" value="Adenine nucleotide alpha hydrolases-like"/>
    <property type="match status" value="1"/>
</dbReference>
<comment type="caution">
    <text evidence="3">The sequence shown here is derived from an EMBL/GenBank/DDBJ whole genome shotgun (WGS) entry which is preliminary data.</text>
</comment>
<dbReference type="STRING" id="1423724.FC32_GL000354"/>
<reference evidence="3 4" key="1">
    <citation type="journal article" date="2015" name="Genome Announc.">
        <title>Expanding the biotechnology potential of lactobacilli through comparative genomics of 213 strains and associated genera.</title>
        <authorList>
            <person name="Sun Z."/>
            <person name="Harris H.M."/>
            <person name="McCann A."/>
            <person name="Guo C."/>
            <person name="Argimon S."/>
            <person name="Zhang W."/>
            <person name="Yang X."/>
            <person name="Jeffery I.B."/>
            <person name="Cooney J.C."/>
            <person name="Kagawa T.F."/>
            <person name="Liu W."/>
            <person name="Song Y."/>
            <person name="Salvetti E."/>
            <person name="Wrobel A."/>
            <person name="Rasinkangas P."/>
            <person name="Parkhill J."/>
            <person name="Rea M.C."/>
            <person name="O'Sullivan O."/>
            <person name="Ritari J."/>
            <person name="Douillard F.P."/>
            <person name="Paul Ross R."/>
            <person name="Yang R."/>
            <person name="Briner A.E."/>
            <person name="Felis G.E."/>
            <person name="de Vos W.M."/>
            <person name="Barrangou R."/>
            <person name="Klaenhammer T.R."/>
            <person name="Caufield P.W."/>
            <person name="Cui Y."/>
            <person name="Zhang H."/>
            <person name="O'Toole P.W."/>
        </authorList>
    </citation>
    <scope>NUCLEOTIDE SEQUENCE [LARGE SCALE GENOMIC DNA]</scope>
    <source>
        <strain evidence="3 4">DSM 16634</strain>
    </source>
</reference>
<dbReference type="PRINTS" id="PR01438">
    <property type="entry name" value="UNVRSLSTRESS"/>
</dbReference>
<dbReference type="CDD" id="cd00293">
    <property type="entry name" value="USP-like"/>
    <property type="match status" value="1"/>
</dbReference>
<sequence>MVDMDTEPIKNIKKILVGVDDSEDAQLAFRVAMRRALDLNATLCITSILESDEMNVFQALSADYVHGERQELEKHVEEYRKIALKAGIKRVEVVIAEGDAGETIIKRVIPKVEPDLLIIGALSKKGVKKFFGSQAAYMAKNSPISVLVVR</sequence>
<gene>
    <name evidence="3" type="ORF">FC32_GL000354</name>
</gene>
<evidence type="ECO:0000313" key="3">
    <source>
        <dbReference type="EMBL" id="KRL84873.1"/>
    </source>
</evidence>
<name>A0A0R1TU68_9LACO</name>
<dbReference type="PANTHER" id="PTHR46268:SF6">
    <property type="entry name" value="UNIVERSAL STRESS PROTEIN UP12"/>
    <property type="match status" value="1"/>
</dbReference>